<feature type="region of interest" description="Disordered" evidence="1">
    <location>
        <begin position="1"/>
        <end position="75"/>
    </location>
</feature>
<reference evidence="3" key="1">
    <citation type="submission" date="2018-02" db="EMBL/GenBank/DDBJ databases">
        <authorList>
            <person name="Hausmann B."/>
        </authorList>
    </citation>
    <scope>NUCLEOTIDE SEQUENCE [LARGE SCALE GENOMIC DNA]</scope>
    <source>
        <strain evidence="3">Peat soil MAG SbA5</strain>
    </source>
</reference>
<evidence type="ECO:0000256" key="1">
    <source>
        <dbReference type="SAM" id="MobiDB-lite"/>
    </source>
</evidence>
<dbReference type="EMBL" id="OKRB01000114">
    <property type="protein sequence ID" value="SPE26595.1"/>
    <property type="molecule type" value="Genomic_DNA"/>
</dbReference>
<sequence>MLMGAMERGTRGEGTEGAEKRDGTGLRRAPGREPSVVLAQPVEEGAGSARKGMGFRVALEGVSGPSTGKKRRKTP</sequence>
<dbReference type="AlphaFoldDB" id="A0A2N9LTY0"/>
<gene>
    <name evidence="2" type="ORF">SBA5_550018</name>
</gene>
<dbReference type="Proteomes" id="UP000239735">
    <property type="component" value="Unassembled WGS sequence"/>
</dbReference>
<accession>A0A2N9LTY0</accession>
<proteinExistence type="predicted"/>
<name>A0A2N9LTY0_9BACT</name>
<feature type="compositionally biased region" description="Basic and acidic residues" evidence="1">
    <location>
        <begin position="8"/>
        <end position="25"/>
    </location>
</feature>
<organism evidence="2 3">
    <name type="scientific">Candidatus Sulfuritelmatomonas gaucii</name>
    <dbReference type="NCBI Taxonomy" id="2043161"/>
    <lineage>
        <taxon>Bacteria</taxon>
        <taxon>Pseudomonadati</taxon>
        <taxon>Acidobacteriota</taxon>
        <taxon>Terriglobia</taxon>
        <taxon>Terriglobales</taxon>
        <taxon>Acidobacteriaceae</taxon>
        <taxon>Candidatus Sulfuritelmatomonas</taxon>
    </lineage>
</organism>
<evidence type="ECO:0000313" key="3">
    <source>
        <dbReference type="Proteomes" id="UP000239735"/>
    </source>
</evidence>
<evidence type="ECO:0000313" key="2">
    <source>
        <dbReference type="EMBL" id="SPE26595.1"/>
    </source>
</evidence>
<protein>
    <submittedName>
        <fullName evidence="2">Uncharacterized protein</fullName>
    </submittedName>
</protein>